<feature type="domain" description="ERCC4" evidence="2">
    <location>
        <begin position="2"/>
        <end position="87"/>
    </location>
</feature>
<dbReference type="InterPro" id="IPR047416">
    <property type="entry name" value="XPF_nuclease_Mus81"/>
</dbReference>
<dbReference type="InterPro" id="IPR033309">
    <property type="entry name" value="Mus81"/>
</dbReference>
<accession>A0A6C0B4D8</accession>
<organism evidence="3">
    <name type="scientific">viral metagenome</name>
    <dbReference type="NCBI Taxonomy" id="1070528"/>
    <lineage>
        <taxon>unclassified sequences</taxon>
        <taxon>metagenomes</taxon>
        <taxon>organismal metagenomes</taxon>
    </lineage>
</organism>
<evidence type="ECO:0000259" key="2">
    <source>
        <dbReference type="SMART" id="SM00891"/>
    </source>
</evidence>
<keyword evidence="1" id="KW-0378">Hydrolase</keyword>
<dbReference type="GO" id="GO:0000712">
    <property type="term" value="P:resolution of meiotic recombination intermediates"/>
    <property type="evidence" value="ECO:0007669"/>
    <property type="project" value="TreeGrafter"/>
</dbReference>
<dbReference type="InterPro" id="IPR011335">
    <property type="entry name" value="Restrct_endonuc-II-like"/>
</dbReference>
<sequence>MELLIDNRENIRERIQKETSNINIAFANLSLGDYLFKLNDEDIVVIERKTIADYAASIKDGRHREQKARLLANFPIHKIIYLVEGDITKNNSSYKYNRVSKETIVSSIVNTMLRDNIHVFHTKDINETIFFLQTLYRKIAKQGKGFMKKNYSYEDTLCQTAVVKKNKNISKSVCQLMMFNNIPDISLVTAKRLLNHFKTVEGCIRIVGDVNESERLEFLRNIPTIGDKKFRKLSKKSCQNILDFLLD</sequence>
<dbReference type="EMBL" id="MN739065">
    <property type="protein sequence ID" value="QHS86900.1"/>
    <property type="molecule type" value="Genomic_DNA"/>
</dbReference>
<dbReference type="GO" id="GO:0048257">
    <property type="term" value="F:3'-flap endonuclease activity"/>
    <property type="evidence" value="ECO:0007669"/>
    <property type="project" value="TreeGrafter"/>
</dbReference>
<dbReference type="SUPFAM" id="SSF52980">
    <property type="entry name" value="Restriction endonuclease-like"/>
    <property type="match status" value="1"/>
</dbReference>
<dbReference type="GO" id="GO:0048476">
    <property type="term" value="C:Holliday junction resolvase complex"/>
    <property type="evidence" value="ECO:0007669"/>
    <property type="project" value="TreeGrafter"/>
</dbReference>
<dbReference type="GO" id="GO:0031573">
    <property type="term" value="P:mitotic intra-S DNA damage checkpoint signaling"/>
    <property type="evidence" value="ECO:0007669"/>
    <property type="project" value="TreeGrafter"/>
</dbReference>
<dbReference type="InterPro" id="IPR006166">
    <property type="entry name" value="ERCC4_domain"/>
</dbReference>
<dbReference type="CDD" id="cd20074">
    <property type="entry name" value="XPF_nuclease_Mus81"/>
    <property type="match status" value="1"/>
</dbReference>
<name>A0A6C0B4D8_9ZZZZ</name>
<dbReference type="GO" id="GO:0003677">
    <property type="term" value="F:DNA binding"/>
    <property type="evidence" value="ECO:0007669"/>
    <property type="project" value="InterPro"/>
</dbReference>
<dbReference type="AlphaFoldDB" id="A0A6C0B4D8"/>
<dbReference type="PANTHER" id="PTHR13451:SF0">
    <property type="entry name" value="CROSSOVER JUNCTION ENDONUCLEASE MUS81"/>
    <property type="match status" value="1"/>
</dbReference>
<dbReference type="Gene3D" id="3.40.50.10130">
    <property type="match status" value="1"/>
</dbReference>
<evidence type="ECO:0000256" key="1">
    <source>
        <dbReference type="ARBA" id="ARBA00022801"/>
    </source>
</evidence>
<dbReference type="GO" id="GO:0008821">
    <property type="term" value="F:crossover junction DNA endonuclease activity"/>
    <property type="evidence" value="ECO:0007669"/>
    <property type="project" value="InterPro"/>
</dbReference>
<dbReference type="GO" id="GO:0005634">
    <property type="term" value="C:nucleus"/>
    <property type="evidence" value="ECO:0007669"/>
    <property type="project" value="TreeGrafter"/>
</dbReference>
<dbReference type="PANTHER" id="PTHR13451">
    <property type="entry name" value="CLASS II CROSSOVER JUNCTION ENDONUCLEASE MUS81"/>
    <property type="match status" value="1"/>
</dbReference>
<dbReference type="GO" id="GO:0006308">
    <property type="term" value="P:DNA catabolic process"/>
    <property type="evidence" value="ECO:0007669"/>
    <property type="project" value="InterPro"/>
</dbReference>
<dbReference type="Pfam" id="PF02732">
    <property type="entry name" value="ERCC4"/>
    <property type="match status" value="1"/>
</dbReference>
<dbReference type="GO" id="GO:0000727">
    <property type="term" value="P:double-strand break repair via break-induced replication"/>
    <property type="evidence" value="ECO:0007669"/>
    <property type="project" value="TreeGrafter"/>
</dbReference>
<reference evidence="3" key="1">
    <citation type="journal article" date="2020" name="Nature">
        <title>Giant virus diversity and host interactions through global metagenomics.</title>
        <authorList>
            <person name="Schulz F."/>
            <person name="Roux S."/>
            <person name="Paez-Espino D."/>
            <person name="Jungbluth S."/>
            <person name="Walsh D.A."/>
            <person name="Denef V.J."/>
            <person name="McMahon K.D."/>
            <person name="Konstantinidis K.T."/>
            <person name="Eloe-Fadrosh E.A."/>
            <person name="Kyrpides N.C."/>
            <person name="Woyke T."/>
        </authorList>
    </citation>
    <scope>NUCLEOTIDE SEQUENCE</scope>
    <source>
        <strain evidence="3">GVMAG-M-3300009422-16</strain>
    </source>
</reference>
<proteinExistence type="predicted"/>
<dbReference type="Gene3D" id="1.10.150.20">
    <property type="entry name" value="5' to 3' exonuclease, C-terminal subdomain"/>
    <property type="match status" value="1"/>
</dbReference>
<evidence type="ECO:0000313" key="3">
    <source>
        <dbReference type="EMBL" id="QHS86900.1"/>
    </source>
</evidence>
<protein>
    <recommendedName>
        <fullName evidence="2">ERCC4 domain-containing protein</fullName>
    </recommendedName>
</protein>
<dbReference type="SMART" id="SM00891">
    <property type="entry name" value="ERCC4"/>
    <property type="match status" value="1"/>
</dbReference>